<gene>
    <name evidence="3" type="ORF">B277_12511</name>
    <name evidence="4" type="ORF">CWN80_02495</name>
</gene>
<reference evidence="4" key="3">
    <citation type="submission" date="2017-11" db="EMBL/GenBank/DDBJ databases">
        <authorList>
            <person name="Seuylemezian A."/>
            <person name="Cooper K."/>
            <person name="Vaishampayan P."/>
        </authorList>
    </citation>
    <scope>NUCLEOTIDE SEQUENCE</scope>
    <source>
        <strain evidence="4">PVAS-1</strain>
    </source>
</reference>
<dbReference type="PATRIC" id="fig|1210046.3.peg.2404"/>
<evidence type="ECO:0000313" key="6">
    <source>
        <dbReference type="Proteomes" id="UP000288711"/>
    </source>
</evidence>
<proteinExistence type="predicted"/>
<feature type="compositionally biased region" description="Basic and acidic residues" evidence="1">
    <location>
        <begin position="117"/>
        <end position="126"/>
    </location>
</feature>
<keyword evidence="6" id="KW-1185">Reference proteome</keyword>
<comment type="caution">
    <text evidence="3">The sequence shown here is derived from an EMBL/GenBank/DDBJ whole genome shotgun (WGS) entry which is preliminary data.</text>
</comment>
<dbReference type="InterPro" id="IPR007393">
    <property type="entry name" value="YlxR_dom"/>
</dbReference>
<feature type="domain" description="YlxR" evidence="2">
    <location>
        <begin position="19"/>
        <end position="93"/>
    </location>
</feature>
<name>K1DVP6_9MICO</name>
<reference evidence="3 5" key="2">
    <citation type="journal article" date="2012" name="J. Bacteriol.">
        <title>Genome Sequence of Janibacter hoylei MTCC8307, Isolated from the Stratospheric Air.</title>
        <authorList>
            <person name="Pawar S.P."/>
            <person name="Dhotre D.P."/>
            <person name="Shetty S.A."/>
            <person name="Chowdhury S.P."/>
            <person name="Chaudhari B.L."/>
            <person name="Shouche Y.S."/>
        </authorList>
    </citation>
    <scope>NUCLEOTIDE SEQUENCE [LARGE SCALE GENOMIC DNA]</scope>
    <source>
        <strain evidence="3 5">PVAS-1</strain>
    </source>
</reference>
<dbReference type="InterPro" id="IPR035931">
    <property type="entry name" value="YlxR-like_sf"/>
</dbReference>
<dbReference type="Gene3D" id="3.30.1230.10">
    <property type="entry name" value="YlxR-like"/>
    <property type="match status" value="1"/>
</dbReference>
<dbReference type="EMBL" id="PIPF01000002">
    <property type="protein sequence ID" value="RWU85043.1"/>
    <property type="molecule type" value="Genomic_DNA"/>
</dbReference>
<organism evidence="3 5">
    <name type="scientific">Janibacter hoylei PVAS-1</name>
    <dbReference type="NCBI Taxonomy" id="1210046"/>
    <lineage>
        <taxon>Bacteria</taxon>
        <taxon>Bacillati</taxon>
        <taxon>Actinomycetota</taxon>
        <taxon>Actinomycetes</taxon>
        <taxon>Micrococcales</taxon>
        <taxon>Intrasporangiaceae</taxon>
        <taxon>Janibacter</taxon>
    </lineage>
</organism>
<dbReference type="PANTHER" id="PTHR34215">
    <property type="entry name" value="BLL0784 PROTEIN"/>
    <property type="match status" value="1"/>
</dbReference>
<dbReference type="Proteomes" id="UP000004474">
    <property type="component" value="Unassembled WGS sequence"/>
</dbReference>
<evidence type="ECO:0000313" key="5">
    <source>
        <dbReference type="Proteomes" id="UP000004474"/>
    </source>
</evidence>
<sequence>MEFDRTGLQSDDVAAGPIRTCIGCRGRDSRSTLLRIVAVTDDRGETSAQPDPRRRLPGRGAWLHPDIACLDLAVRRRALSRALRCRVEVTDALRAWIEEMAQSSASVRTATESGFDADEHPMSTQQ</sequence>
<dbReference type="Pfam" id="PF04296">
    <property type="entry name" value="YlxR"/>
    <property type="match status" value="1"/>
</dbReference>
<protein>
    <submittedName>
        <fullName evidence="4">DUF448 domain-containing protein</fullName>
    </submittedName>
</protein>
<dbReference type="AlphaFoldDB" id="K1DVP6"/>
<evidence type="ECO:0000313" key="3">
    <source>
        <dbReference type="EMBL" id="EKA60484.1"/>
    </source>
</evidence>
<evidence type="ECO:0000313" key="4">
    <source>
        <dbReference type="EMBL" id="RWU85043.1"/>
    </source>
</evidence>
<reference evidence="4 6" key="1">
    <citation type="journal article" date="2009" name="Int. J. Syst. Evol. Microbiol.">
        <title>Janibacter hoylei sp. nov., Bacillus isronensis sp. nov. and Bacillus aryabhattai sp. nov., isolated from cryotubes used for collecting air from the upper atmosphere.</title>
        <authorList>
            <person name="Shivaji S."/>
            <person name="Chaturvedi P."/>
            <person name="Begum Z."/>
            <person name="Pindi P.K."/>
            <person name="Manorama R."/>
            <person name="Padmanaban D.A."/>
            <person name="Shouche Y.S."/>
            <person name="Pawar S."/>
            <person name="Vaishampayan P."/>
            <person name="Dutt C.B."/>
            <person name="Datta G.N."/>
            <person name="Manchanda R.K."/>
            <person name="Rao U.R."/>
            <person name="Bhargava P.M."/>
            <person name="Narlikar J.V."/>
        </authorList>
    </citation>
    <scope>NUCLEOTIDE SEQUENCE [LARGE SCALE GENOMIC DNA]</scope>
    <source>
        <strain evidence="4 6">PVAS-1</strain>
    </source>
</reference>
<feature type="region of interest" description="Disordered" evidence="1">
    <location>
        <begin position="102"/>
        <end position="126"/>
    </location>
</feature>
<dbReference type="PANTHER" id="PTHR34215:SF1">
    <property type="entry name" value="YLXR DOMAIN-CONTAINING PROTEIN"/>
    <property type="match status" value="1"/>
</dbReference>
<dbReference type="EMBL" id="ALWX01000057">
    <property type="protein sequence ID" value="EKA60484.1"/>
    <property type="molecule type" value="Genomic_DNA"/>
</dbReference>
<dbReference type="eggNOG" id="COG2740">
    <property type="taxonomic scope" value="Bacteria"/>
</dbReference>
<dbReference type="OrthoDB" id="5244965at2"/>
<evidence type="ECO:0000256" key="1">
    <source>
        <dbReference type="SAM" id="MobiDB-lite"/>
    </source>
</evidence>
<dbReference type="Proteomes" id="UP000288711">
    <property type="component" value="Unassembled WGS sequence"/>
</dbReference>
<dbReference type="InterPro" id="IPR037465">
    <property type="entry name" value="YlxR"/>
</dbReference>
<dbReference type="SUPFAM" id="SSF64376">
    <property type="entry name" value="YlxR-like"/>
    <property type="match status" value="1"/>
</dbReference>
<dbReference type="RefSeq" id="WP_007928604.1">
    <property type="nucleotide sequence ID" value="NZ_ALWX01000057.1"/>
</dbReference>
<dbReference type="STRING" id="1210046.B277_12511"/>
<feature type="compositionally biased region" description="Polar residues" evidence="1">
    <location>
        <begin position="102"/>
        <end position="112"/>
    </location>
</feature>
<evidence type="ECO:0000259" key="2">
    <source>
        <dbReference type="Pfam" id="PF04296"/>
    </source>
</evidence>
<accession>K1DVP6</accession>